<evidence type="ECO:0000256" key="1">
    <source>
        <dbReference type="SAM" id="Phobius"/>
    </source>
</evidence>
<evidence type="ECO:0000313" key="2">
    <source>
        <dbReference type="EMBL" id="QDU85262.1"/>
    </source>
</evidence>
<accession>A0A518D197</accession>
<protein>
    <submittedName>
        <fullName evidence="2">Uncharacterized protein</fullName>
    </submittedName>
</protein>
<organism evidence="2 3">
    <name type="scientific">Rohdeia mirabilis</name>
    <dbReference type="NCBI Taxonomy" id="2528008"/>
    <lineage>
        <taxon>Bacteria</taxon>
        <taxon>Pseudomonadati</taxon>
        <taxon>Planctomycetota</taxon>
        <taxon>Planctomycetia</taxon>
        <taxon>Planctomycetia incertae sedis</taxon>
        <taxon>Rohdeia</taxon>
    </lineage>
</organism>
<keyword evidence="1" id="KW-0472">Membrane</keyword>
<keyword evidence="3" id="KW-1185">Reference proteome</keyword>
<feature type="transmembrane region" description="Helical" evidence="1">
    <location>
        <begin position="76"/>
        <end position="106"/>
    </location>
</feature>
<gene>
    <name evidence="2" type="ORF">Pla163_23900</name>
</gene>
<name>A0A518D197_9BACT</name>
<dbReference type="OrthoDB" id="9804360at2"/>
<dbReference type="Proteomes" id="UP000319342">
    <property type="component" value="Chromosome"/>
</dbReference>
<feature type="transmembrane region" description="Helical" evidence="1">
    <location>
        <begin position="47"/>
        <end position="64"/>
    </location>
</feature>
<dbReference type="AlphaFoldDB" id="A0A518D197"/>
<keyword evidence="1" id="KW-0812">Transmembrane</keyword>
<dbReference type="EMBL" id="CP036290">
    <property type="protein sequence ID" value="QDU85262.1"/>
    <property type="molecule type" value="Genomic_DNA"/>
</dbReference>
<evidence type="ECO:0000313" key="3">
    <source>
        <dbReference type="Proteomes" id="UP000319342"/>
    </source>
</evidence>
<sequence>MLLRPIGLLRTALLGSGFQGRDASVGALNDALAGSGLSEGAFSGASLFWGLLLGSVGMGLFIYGKKNRRPYPLVGGIVLSVLPYAVTDSWVLGFSATGICTLLWMLRGR</sequence>
<keyword evidence="1" id="KW-1133">Transmembrane helix</keyword>
<proteinExistence type="predicted"/>
<reference evidence="2 3" key="1">
    <citation type="submission" date="2019-02" db="EMBL/GenBank/DDBJ databases">
        <title>Deep-cultivation of Planctomycetes and their phenomic and genomic characterization uncovers novel biology.</title>
        <authorList>
            <person name="Wiegand S."/>
            <person name="Jogler M."/>
            <person name="Boedeker C."/>
            <person name="Pinto D."/>
            <person name="Vollmers J."/>
            <person name="Rivas-Marin E."/>
            <person name="Kohn T."/>
            <person name="Peeters S.H."/>
            <person name="Heuer A."/>
            <person name="Rast P."/>
            <person name="Oberbeckmann S."/>
            <person name="Bunk B."/>
            <person name="Jeske O."/>
            <person name="Meyerdierks A."/>
            <person name="Storesund J.E."/>
            <person name="Kallscheuer N."/>
            <person name="Luecker S."/>
            <person name="Lage O.M."/>
            <person name="Pohl T."/>
            <person name="Merkel B.J."/>
            <person name="Hornburger P."/>
            <person name="Mueller R.-W."/>
            <person name="Bruemmer F."/>
            <person name="Labrenz M."/>
            <person name="Spormann A.M."/>
            <person name="Op den Camp H."/>
            <person name="Overmann J."/>
            <person name="Amann R."/>
            <person name="Jetten M.S.M."/>
            <person name="Mascher T."/>
            <person name="Medema M.H."/>
            <person name="Devos D.P."/>
            <person name="Kaster A.-K."/>
            <person name="Ovreas L."/>
            <person name="Rohde M."/>
            <person name="Galperin M.Y."/>
            <person name="Jogler C."/>
        </authorList>
    </citation>
    <scope>NUCLEOTIDE SEQUENCE [LARGE SCALE GENOMIC DNA]</scope>
    <source>
        <strain evidence="2 3">Pla163</strain>
    </source>
</reference>